<dbReference type="VEuPathDB" id="FungiDB:H257_13793"/>
<accession>W4FV69</accession>
<reference evidence="1" key="1">
    <citation type="submission" date="2013-12" db="EMBL/GenBank/DDBJ databases">
        <title>The Genome Sequence of Aphanomyces astaci APO3.</title>
        <authorList>
            <consortium name="The Broad Institute Genomics Platform"/>
            <person name="Russ C."/>
            <person name="Tyler B."/>
            <person name="van West P."/>
            <person name="Dieguez-Uribeondo J."/>
            <person name="Young S.K."/>
            <person name="Zeng Q."/>
            <person name="Gargeya S."/>
            <person name="Fitzgerald M."/>
            <person name="Abouelleil A."/>
            <person name="Alvarado L."/>
            <person name="Chapman S.B."/>
            <person name="Gainer-Dewar J."/>
            <person name="Goldberg J."/>
            <person name="Griggs A."/>
            <person name="Gujja S."/>
            <person name="Hansen M."/>
            <person name="Howarth C."/>
            <person name="Imamovic A."/>
            <person name="Ireland A."/>
            <person name="Larimer J."/>
            <person name="McCowan C."/>
            <person name="Murphy C."/>
            <person name="Pearson M."/>
            <person name="Poon T.W."/>
            <person name="Priest M."/>
            <person name="Roberts A."/>
            <person name="Saif S."/>
            <person name="Shea T."/>
            <person name="Sykes S."/>
            <person name="Wortman J."/>
            <person name="Nusbaum C."/>
            <person name="Birren B."/>
        </authorList>
    </citation>
    <scope>NUCLEOTIDE SEQUENCE [LARGE SCALE GENOMIC DNA]</scope>
    <source>
        <strain evidence="1">APO3</strain>
    </source>
</reference>
<protein>
    <submittedName>
        <fullName evidence="1">Uncharacterized protein</fullName>
    </submittedName>
</protein>
<organism evidence="1">
    <name type="scientific">Aphanomyces astaci</name>
    <name type="common">Crayfish plague agent</name>
    <dbReference type="NCBI Taxonomy" id="112090"/>
    <lineage>
        <taxon>Eukaryota</taxon>
        <taxon>Sar</taxon>
        <taxon>Stramenopiles</taxon>
        <taxon>Oomycota</taxon>
        <taxon>Saprolegniomycetes</taxon>
        <taxon>Saprolegniales</taxon>
        <taxon>Verrucalvaceae</taxon>
        <taxon>Aphanomyces</taxon>
    </lineage>
</organism>
<dbReference type="RefSeq" id="XP_009839758.1">
    <property type="nucleotide sequence ID" value="XM_009841456.1"/>
</dbReference>
<dbReference type="EMBL" id="KI913164">
    <property type="protein sequence ID" value="ETV70694.1"/>
    <property type="molecule type" value="Genomic_DNA"/>
</dbReference>
<dbReference type="AlphaFoldDB" id="W4FV69"/>
<evidence type="ECO:0000313" key="1">
    <source>
        <dbReference type="EMBL" id="ETV70694.1"/>
    </source>
</evidence>
<gene>
    <name evidence="1" type="ORF">H257_13793</name>
</gene>
<proteinExistence type="predicted"/>
<sequence length="152" mass="15644">MATLVVGGLAILATRRHTVCTATKSADKDEGEHSLSDWGDVVVVDAVVVWSGGAGSSQRVVNEVAGAPLMAQVKAAYCLRLATQIGKLQYIFKIATVVTFATDVMLDTCSHLSLIRASGCSASVLHGTRGSPGVVVGDAEGDEGRVSTSRGV</sequence>
<dbReference type="GeneID" id="20815789"/>
<name>W4FV69_APHAT</name>